<keyword evidence="3" id="KW-1185">Reference proteome</keyword>
<dbReference type="Gene3D" id="3.30.420.40">
    <property type="match status" value="2"/>
</dbReference>
<name>A0A9Y2MUR6_9PSEU</name>
<evidence type="ECO:0000313" key="3">
    <source>
        <dbReference type="Proteomes" id="UP001236014"/>
    </source>
</evidence>
<protein>
    <submittedName>
        <fullName evidence="2">ROK family protein</fullName>
    </submittedName>
</protein>
<evidence type="ECO:0000313" key="2">
    <source>
        <dbReference type="EMBL" id="WIX78068.1"/>
    </source>
</evidence>
<gene>
    <name evidence="2" type="ORF">QRX50_42880</name>
</gene>
<dbReference type="RefSeq" id="WP_285968801.1">
    <property type="nucleotide sequence ID" value="NZ_CP127294.1"/>
</dbReference>
<dbReference type="SUPFAM" id="SSF53067">
    <property type="entry name" value="Actin-like ATPase domain"/>
    <property type="match status" value="1"/>
</dbReference>
<reference evidence="2 3" key="1">
    <citation type="submission" date="2023-06" db="EMBL/GenBank/DDBJ databases">
        <authorList>
            <person name="Oyuntsetseg B."/>
            <person name="Kim S.B."/>
        </authorList>
    </citation>
    <scope>NUCLEOTIDE SEQUENCE [LARGE SCALE GENOMIC DNA]</scope>
    <source>
        <strain evidence="2 3">2-15</strain>
    </source>
</reference>
<dbReference type="InterPro" id="IPR043129">
    <property type="entry name" value="ATPase_NBD"/>
</dbReference>
<sequence length="281" mass="28199">MAVLGVDVGGTTVKARVTGDDGAVLAQWREPTPTGDPQALAGLVRRATEWYPVDAVGLVVPGIVDERAGVCLQAVNLGWRDVPVRELVSASVDVPLAFGQDVRAGALAEVRTGAAAGSSEPVLFAAVGTGLAGALVVDGRVLDSPWAGEIGQVLLSGGGRVEEIASASALARHAGAPDAFTVAERVRGGDGAALSAWRECVRVLAESIAWTTAAVGCATVVVGGGLAEAGALLLDPLTHEVSARLGILRAPSLVRAHHGDAAAVIGATLLAQDLLATGVAR</sequence>
<organism evidence="2 3">
    <name type="scientific">Amycolatopsis carbonis</name>
    <dbReference type="NCBI Taxonomy" id="715471"/>
    <lineage>
        <taxon>Bacteria</taxon>
        <taxon>Bacillati</taxon>
        <taxon>Actinomycetota</taxon>
        <taxon>Actinomycetes</taxon>
        <taxon>Pseudonocardiales</taxon>
        <taxon>Pseudonocardiaceae</taxon>
        <taxon>Amycolatopsis</taxon>
    </lineage>
</organism>
<dbReference type="Proteomes" id="UP001236014">
    <property type="component" value="Chromosome"/>
</dbReference>
<comment type="similarity">
    <text evidence="1">Belongs to the ROK (NagC/XylR) family.</text>
</comment>
<dbReference type="InterPro" id="IPR000600">
    <property type="entry name" value="ROK"/>
</dbReference>
<dbReference type="AlphaFoldDB" id="A0A9Y2MUR6"/>
<dbReference type="PANTHER" id="PTHR18964">
    <property type="entry name" value="ROK (REPRESSOR, ORF, KINASE) FAMILY"/>
    <property type="match status" value="1"/>
</dbReference>
<dbReference type="KEGG" id="acab:QRX50_42880"/>
<dbReference type="PANTHER" id="PTHR18964:SF149">
    <property type="entry name" value="BIFUNCTIONAL UDP-N-ACETYLGLUCOSAMINE 2-EPIMERASE_N-ACETYLMANNOSAMINE KINASE"/>
    <property type="match status" value="1"/>
</dbReference>
<dbReference type="EMBL" id="CP127294">
    <property type="protein sequence ID" value="WIX78068.1"/>
    <property type="molecule type" value="Genomic_DNA"/>
</dbReference>
<accession>A0A9Y2MUR6</accession>
<proteinExistence type="inferred from homology"/>
<dbReference type="Pfam" id="PF00480">
    <property type="entry name" value="ROK"/>
    <property type="match status" value="1"/>
</dbReference>
<evidence type="ECO:0000256" key="1">
    <source>
        <dbReference type="ARBA" id="ARBA00006479"/>
    </source>
</evidence>